<evidence type="ECO:0000259" key="10">
    <source>
        <dbReference type="PROSITE" id="PS51371"/>
    </source>
</evidence>
<keyword evidence="3" id="KW-0677">Repeat</keyword>
<evidence type="ECO:0000259" key="11">
    <source>
        <dbReference type="PROSITE" id="PS51846"/>
    </source>
</evidence>
<evidence type="ECO:0000256" key="5">
    <source>
        <dbReference type="ARBA" id="ARBA00023136"/>
    </source>
</evidence>
<evidence type="ECO:0000256" key="1">
    <source>
        <dbReference type="ARBA" id="ARBA00004141"/>
    </source>
</evidence>
<comment type="caution">
    <text evidence="12">The sequence shown here is derived from an EMBL/GenBank/DDBJ whole genome shotgun (WGS) entry which is preliminary data.</text>
</comment>
<dbReference type="GO" id="GO:0005737">
    <property type="term" value="C:cytoplasm"/>
    <property type="evidence" value="ECO:0007669"/>
    <property type="project" value="TreeGrafter"/>
</dbReference>
<feature type="compositionally biased region" description="Basic residues" evidence="8">
    <location>
        <begin position="759"/>
        <end position="770"/>
    </location>
</feature>
<dbReference type="SUPFAM" id="SSF54631">
    <property type="entry name" value="CBS-domain pair"/>
    <property type="match status" value="1"/>
</dbReference>
<reference evidence="12 13" key="1">
    <citation type="submission" date="2021-11" db="EMBL/GenBank/DDBJ databases">
        <title>Black yeast isolated from Biological Soil Crust.</title>
        <authorList>
            <person name="Kurbessoian T."/>
        </authorList>
    </citation>
    <scope>NUCLEOTIDE SEQUENCE [LARGE SCALE GENOMIC DNA]</scope>
    <source>
        <strain evidence="12 13">CCFEE 5522</strain>
    </source>
</reference>
<dbReference type="CDD" id="cd04590">
    <property type="entry name" value="CBS_pair_CorC_HlyC_assoc"/>
    <property type="match status" value="1"/>
</dbReference>
<keyword evidence="13" id="KW-1185">Reference proteome</keyword>
<dbReference type="Gene3D" id="3.10.580.10">
    <property type="entry name" value="CBS-domain"/>
    <property type="match status" value="1"/>
</dbReference>
<dbReference type="InterPro" id="IPR000644">
    <property type="entry name" value="CBS_dom"/>
</dbReference>
<dbReference type="GO" id="GO:0010960">
    <property type="term" value="P:magnesium ion homeostasis"/>
    <property type="evidence" value="ECO:0007669"/>
    <property type="project" value="InterPro"/>
</dbReference>
<dbReference type="PANTHER" id="PTHR12064:SF97">
    <property type="entry name" value="METAL TRANSPORTER CNNM-5"/>
    <property type="match status" value="1"/>
</dbReference>
<dbReference type="AlphaFoldDB" id="A0AAV9JV45"/>
<keyword evidence="2 7" id="KW-0812">Transmembrane</keyword>
<feature type="compositionally biased region" description="Basic and acidic residues" evidence="8">
    <location>
        <begin position="564"/>
        <end position="579"/>
    </location>
</feature>
<keyword evidence="5 7" id="KW-0472">Membrane</keyword>
<feature type="transmembrane region" description="Helical" evidence="9">
    <location>
        <begin position="191"/>
        <end position="210"/>
    </location>
</feature>
<feature type="transmembrane region" description="Helical" evidence="9">
    <location>
        <begin position="38"/>
        <end position="58"/>
    </location>
</feature>
<evidence type="ECO:0000313" key="12">
    <source>
        <dbReference type="EMBL" id="KAK4549468.1"/>
    </source>
</evidence>
<dbReference type="EMBL" id="JAVFHQ010000004">
    <property type="protein sequence ID" value="KAK4549468.1"/>
    <property type="molecule type" value="Genomic_DNA"/>
</dbReference>
<feature type="compositionally biased region" description="Low complexity" evidence="8">
    <location>
        <begin position="695"/>
        <end position="706"/>
    </location>
</feature>
<dbReference type="Proteomes" id="UP001324427">
    <property type="component" value="Unassembled WGS sequence"/>
</dbReference>
<protein>
    <recommendedName>
        <fullName evidence="14">DUF21-domain-containing protein</fullName>
    </recommendedName>
</protein>
<evidence type="ECO:0000256" key="7">
    <source>
        <dbReference type="PROSITE-ProRule" id="PRU01193"/>
    </source>
</evidence>
<dbReference type="InterPro" id="IPR002550">
    <property type="entry name" value="CNNM"/>
</dbReference>
<dbReference type="Pfam" id="PF01595">
    <property type="entry name" value="CNNM"/>
    <property type="match status" value="1"/>
</dbReference>
<keyword evidence="4 7" id="KW-1133">Transmembrane helix</keyword>
<dbReference type="GO" id="GO:0016020">
    <property type="term" value="C:membrane"/>
    <property type="evidence" value="ECO:0007669"/>
    <property type="project" value="UniProtKB-SubCell"/>
</dbReference>
<feature type="region of interest" description="Disordered" evidence="8">
    <location>
        <begin position="440"/>
        <end position="770"/>
    </location>
</feature>
<dbReference type="PROSITE" id="PS51371">
    <property type="entry name" value="CBS"/>
    <property type="match status" value="1"/>
</dbReference>
<proteinExistence type="predicted"/>
<sequence>MSASRRSRGIQAHAAAASAGRNLQYGGRGGFAALRPGVLALAKLVMLPIASAAPLGLWQAGVRMAEEDAPKSPDDPNLWAYLGVAVALVLLGGAFAGLTIALMGQDETYLQVIATSGEGSERKHAQKVLNLLKKGKHWVLVTLLLSNVITNETLPIVLDRSLGGGWPAVLSSTILIVIFGEVAPQSVCVRYGLAIGAFMAPAVLVLMWIMSPVAWPTAKLLDWLLGEDHGTTYKKAGLKTLVQLHKTLGTTPGERLLEDEVNIIQSVLDLKEKSVSDVMTPMQDVFTMSADTVLDERMMDTILSQGYSRIPIYAPGNSRNFIGMLLVKILITYDPEDAQRVRDFALATLPETSPETSCLDIINFFQEGKSHMVLVSDFPGTDKGALGVVTLEDVIEELIGEEIVDESDVFVDIHKAIRRLAPAEQRRYRLGKSGNLVEIDETVQSESEREGKADDENAPLLGKTESRKSSIAGNGPNGQAPSTTFMMRRKSSNASETPREVAKPKAMRSNTTDLREHLKHLGPSNVASKPKPTKYTSVKIKPGVSTIPEGQATSTGALAPLQRSRSEDARPSASEDRENTPLLSNAAADASNGVAALQAGYGTNDAPTGRQRGQSEGAEMTPKQASKVAEENTTSPPAAQPDDEPDSREDDDDFLIVPPKLVIGSNGEEDTVGEMEAPSRDPSKPRRSTRSGSITETTVDVGGVKKTVLDTNSSSSEEAESPTKGPSSSQGDLLDGDADGNGKGAAEANGDGQQGQGQKPKKKKKPKKRH</sequence>
<evidence type="ECO:0000256" key="6">
    <source>
        <dbReference type="PROSITE-ProRule" id="PRU00703"/>
    </source>
</evidence>
<dbReference type="InterPro" id="IPR045095">
    <property type="entry name" value="ACDP"/>
</dbReference>
<evidence type="ECO:0008006" key="14">
    <source>
        <dbReference type="Google" id="ProtNLM"/>
    </source>
</evidence>
<feature type="domain" description="CNNM transmembrane" evidence="11">
    <location>
        <begin position="74"/>
        <end position="260"/>
    </location>
</feature>
<accession>A0AAV9JV45</accession>
<feature type="domain" description="CBS" evidence="10">
    <location>
        <begin position="341"/>
        <end position="406"/>
    </location>
</feature>
<keyword evidence="6" id="KW-0129">CBS domain</keyword>
<feature type="transmembrane region" description="Helical" evidence="9">
    <location>
        <begin position="78"/>
        <end position="102"/>
    </location>
</feature>
<organism evidence="12 13">
    <name type="scientific">Oleoguttula mirabilis</name>
    <dbReference type="NCBI Taxonomy" id="1507867"/>
    <lineage>
        <taxon>Eukaryota</taxon>
        <taxon>Fungi</taxon>
        <taxon>Dikarya</taxon>
        <taxon>Ascomycota</taxon>
        <taxon>Pezizomycotina</taxon>
        <taxon>Dothideomycetes</taxon>
        <taxon>Dothideomycetidae</taxon>
        <taxon>Mycosphaerellales</taxon>
        <taxon>Teratosphaeriaceae</taxon>
        <taxon>Oleoguttula</taxon>
    </lineage>
</organism>
<feature type="compositionally biased region" description="Low complexity" evidence="8">
    <location>
        <begin position="584"/>
        <end position="596"/>
    </location>
</feature>
<comment type="subcellular location">
    <subcellularLocation>
        <location evidence="1">Membrane</location>
        <topology evidence="1">Multi-pass membrane protein</topology>
    </subcellularLocation>
</comment>
<evidence type="ECO:0000256" key="8">
    <source>
        <dbReference type="SAM" id="MobiDB-lite"/>
    </source>
</evidence>
<feature type="transmembrane region" description="Helical" evidence="9">
    <location>
        <begin position="164"/>
        <end position="184"/>
    </location>
</feature>
<feature type="compositionally biased region" description="Acidic residues" evidence="8">
    <location>
        <begin position="641"/>
        <end position="654"/>
    </location>
</feature>
<feature type="compositionally biased region" description="Basic and acidic residues" evidence="8">
    <location>
        <begin position="446"/>
        <end position="455"/>
    </location>
</feature>
<evidence type="ECO:0000313" key="13">
    <source>
        <dbReference type="Proteomes" id="UP001324427"/>
    </source>
</evidence>
<evidence type="ECO:0000256" key="3">
    <source>
        <dbReference type="ARBA" id="ARBA00022737"/>
    </source>
</evidence>
<evidence type="ECO:0000256" key="2">
    <source>
        <dbReference type="ARBA" id="ARBA00022692"/>
    </source>
</evidence>
<name>A0AAV9JV45_9PEZI</name>
<evidence type="ECO:0000256" key="4">
    <source>
        <dbReference type="ARBA" id="ARBA00022989"/>
    </source>
</evidence>
<dbReference type="GO" id="GO:0030026">
    <property type="term" value="P:intracellular manganese ion homeostasis"/>
    <property type="evidence" value="ECO:0007669"/>
    <property type="project" value="TreeGrafter"/>
</dbReference>
<dbReference type="PROSITE" id="PS51846">
    <property type="entry name" value="CNNM"/>
    <property type="match status" value="1"/>
</dbReference>
<gene>
    <name evidence="12" type="ORF">LTR36_006465</name>
</gene>
<dbReference type="FunFam" id="3.10.580.10:FF:000006">
    <property type="entry name" value="DUF21 and CBS domain protein"/>
    <property type="match status" value="1"/>
</dbReference>
<feature type="transmembrane region" description="Helical" evidence="9">
    <location>
        <begin position="137"/>
        <end position="158"/>
    </location>
</feature>
<evidence type="ECO:0000256" key="9">
    <source>
        <dbReference type="SAM" id="Phobius"/>
    </source>
</evidence>
<dbReference type="InterPro" id="IPR046342">
    <property type="entry name" value="CBS_dom_sf"/>
</dbReference>
<feature type="compositionally biased region" description="Polar residues" evidence="8">
    <location>
        <begin position="469"/>
        <end position="485"/>
    </location>
</feature>
<dbReference type="PANTHER" id="PTHR12064">
    <property type="entry name" value="METAL TRANSPORTER CNNM"/>
    <property type="match status" value="1"/>
</dbReference>
<dbReference type="InterPro" id="IPR044751">
    <property type="entry name" value="Ion_transp-like_CBS"/>
</dbReference>